<dbReference type="EMBL" id="REGN01005133">
    <property type="protein sequence ID" value="RNA14681.1"/>
    <property type="molecule type" value="Genomic_DNA"/>
</dbReference>
<keyword evidence="2" id="KW-1185">Reference proteome</keyword>
<comment type="caution">
    <text evidence="1">The sequence shown here is derived from an EMBL/GenBank/DDBJ whole genome shotgun (WGS) entry which is preliminary data.</text>
</comment>
<dbReference type="Proteomes" id="UP000276133">
    <property type="component" value="Unassembled WGS sequence"/>
</dbReference>
<gene>
    <name evidence="1" type="ORF">BpHYR1_052305</name>
</gene>
<name>A0A3M7QUC2_BRAPC</name>
<organism evidence="1 2">
    <name type="scientific">Brachionus plicatilis</name>
    <name type="common">Marine rotifer</name>
    <name type="synonym">Brachionus muelleri</name>
    <dbReference type="NCBI Taxonomy" id="10195"/>
    <lineage>
        <taxon>Eukaryota</taxon>
        <taxon>Metazoa</taxon>
        <taxon>Spiralia</taxon>
        <taxon>Gnathifera</taxon>
        <taxon>Rotifera</taxon>
        <taxon>Eurotatoria</taxon>
        <taxon>Monogononta</taxon>
        <taxon>Pseudotrocha</taxon>
        <taxon>Ploima</taxon>
        <taxon>Brachionidae</taxon>
        <taxon>Brachionus</taxon>
    </lineage>
</organism>
<evidence type="ECO:0000313" key="1">
    <source>
        <dbReference type="EMBL" id="RNA14681.1"/>
    </source>
</evidence>
<evidence type="ECO:0000313" key="2">
    <source>
        <dbReference type="Proteomes" id="UP000276133"/>
    </source>
</evidence>
<dbReference type="AlphaFoldDB" id="A0A3M7QUC2"/>
<proteinExistence type="predicted"/>
<protein>
    <submittedName>
        <fullName evidence="1">Uncharacterized protein</fullName>
    </submittedName>
</protein>
<reference evidence="1 2" key="1">
    <citation type="journal article" date="2018" name="Sci. Rep.">
        <title>Genomic signatures of local adaptation to the degree of environmental predictability in rotifers.</title>
        <authorList>
            <person name="Franch-Gras L."/>
            <person name="Hahn C."/>
            <person name="Garcia-Roger E.M."/>
            <person name="Carmona M.J."/>
            <person name="Serra M."/>
            <person name="Gomez A."/>
        </authorList>
    </citation>
    <scope>NUCLEOTIDE SEQUENCE [LARGE SCALE GENOMIC DNA]</scope>
    <source>
        <strain evidence="1">HYR1</strain>
    </source>
</reference>
<sequence>MAKIRLFKYPSPLCNTISSPRPENGSQNRVDLNLEMTEINLCLISPKTRTPLLLEWLTLIACCHKCAN</sequence>
<accession>A0A3M7QUC2</accession>